<dbReference type="PANTHER" id="PTHR36795">
    <property type="entry name" value="OS01G0938400 PROTEIN"/>
    <property type="match status" value="1"/>
</dbReference>
<reference evidence="1 2" key="1">
    <citation type="journal article" date="2024" name="G3 (Bethesda)">
        <title>Genome assembly of Hibiscus sabdariffa L. provides insights into metabolisms of medicinal natural products.</title>
        <authorList>
            <person name="Kim T."/>
        </authorList>
    </citation>
    <scope>NUCLEOTIDE SEQUENCE [LARGE SCALE GENOMIC DNA]</scope>
    <source>
        <strain evidence="1">TK-2024</strain>
        <tissue evidence="1">Old leaves</tissue>
    </source>
</reference>
<keyword evidence="2" id="KW-1185">Reference proteome</keyword>
<evidence type="ECO:0000313" key="1">
    <source>
        <dbReference type="EMBL" id="KAK8583922.1"/>
    </source>
</evidence>
<accession>A0ABR2FPC4</accession>
<dbReference type="EMBL" id="JBBPBM010000005">
    <property type="protein sequence ID" value="KAK8583922.1"/>
    <property type="molecule type" value="Genomic_DNA"/>
</dbReference>
<dbReference type="Proteomes" id="UP001472677">
    <property type="component" value="Unassembled WGS sequence"/>
</dbReference>
<organism evidence="1 2">
    <name type="scientific">Hibiscus sabdariffa</name>
    <name type="common">roselle</name>
    <dbReference type="NCBI Taxonomy" id="183260"/>
    <lineage>
        <taxon>Eukaryota</taxon>
        <taxon>Viridiplantae</taxon>
        <taxon>Streptophyta</taxon>
        <taxon>Embryophyta</taxon>
        <taxon>Tracheophyta</taxon>
        <taxon>Spermatophyta</taxon>
        <taxon>Magnoliopsida</taxon>
        <taxon>eudicotyledons</taxon>
        <taxon>Gunneridae</taxon>
        <taxon>Pentapetalae</taxon>
        <taxon>rosids</taxon>
        <taxon>malvids</taxon>
        <taxon>Malvales</taxon>
        <taxon>Malvaceae</taxon>
        <taxon>Malvoideae</taxon>
        <taxon>Hibiscus</taxon>
    </lineage>
</organism>
<gene>
    <name evidence="1" type="ORF">V6N12_068176</name>
</gene>
<comment type="caution">
    <text evidence="1">The sequence shown here is derived from an EMBL/GenBank/DDBJ whole genome shotgun (WGS) entry which is preliminary data.</text>
</comment>
<protein>
    <submittedName>
        <fullName evidence="1">Uncharacterized protein</fullName>
    </submittedName>
</protein>
<evidence type="ECO:0000313" key="2">
    <source>
        <dbReference type="Proteomes" id="UP001472677"/>
    </source>
</evidence>
<sequence>MASLPKFSYQRLNREEEARRWSRLGFRRRPKLKIPGLKRFLRKRNRLLSRLKLSWRKAFKRLKNGQSHMNDLFAGNFLVLQPNHSPFRTGNNPL</sequence>
<proteinExistence type="predicted"/>
<name>A0ABR2FPC4_9ROSI</name>
<dbReference type="PANTHER" id="PTHR36795:SF3">
    <property type="match status" value="1"/>
</dbReference>